<comment type="caution">
    <text evidence="1">The sequence shown here is derived from an EMBL/GenBank/DDBJ whole genome shotgun (WGS) entry which is preliminary data.</text>
</comment>
<evidence type="ECO:0000313" key="1">
    <source>
        <dbReference type="EMBL" id="CAI2378755.1"/>
    </source>
</evidence>
<gene>
    <name evidence="1" type="ORF">ECRASSUSDP1_LOCUS20155</name>
</gene>
<proteinExistence type="predicted"/>
<protein>
    <submittedName>
        <fullName evidence="1">Uncharacterized protein</fullName>
    </submittedName>
</protein>
<dbReference type="Proteomes" id="UP001295684">
    <property type="component" value="Unassembled WGS sequence"/>
</dbReference>
<reference evidence="1" key="1">
    <citation type="submission" date="2023-07" db="EMBL/GenBank/DDBJ databases">
        <authorList>
            <consortium name="AG Swart"/>
            <person name="Singh M."/>
            <person name="Singh A."/>
            <person name="Seah K."/>
            <person name="Emmerich C."/>
        </authorList>
    </citation>
    <scope>NUCLEOTIDE SEQUENCE</scope>
    <source>
        <strain evidence="1">DP1</strain>
    </source>
</reference>
<organism evidence="1 2">
    <name type="scientific">Euplotes crassus</name>
    <dbReference type="NCBI Taxonomy" id="5936"/>
    <lineage>
        <taxon>Eukaryota</taxon>
        <taxon>Sar</taxon>
        <taxon>Alveolata</taxon>
        <taxon>Ciliophora</taxon>
        <taxon>Intramacronucleata</taxon>
        <taxon>Spirotrichea</taxon>
        <taxon>Hypotrichia</taxon>
        <taxon>Euplotida</taxon>
        <taxon>Euplotidae</taxon>
        <taxon>Moneuplotes</taxon>
    </lineage>
</organism>
<sequence>MLKLTSEKVIFSLLNMHCCSLRVLVPCQTFSSLNIVLGLIHRLCIFTFPIDLDSKLNSNLLFGSLKLFLVTSDTE</sequence>
<dbReference type="AlphaFoldDB" id="A0AAD2D3G1"/>
<name>A0AAD2D3G1_EUPCR</name>
<dbReference type="EMBL" id="CAMPGE010020518">
    <property type="protein sequence ID" value="CAI2378755.1"/>
    <property type="molecule type" value="Genomic_DNA"/>
</dbReference>
<evidence type="ECO:0000313" key="2">
    <source>
        <dbReference type="Proteomes" id="UP001295684"/>
    </source>
</evidence>
<keyword evidence="2" id="KW-1185">Reference proteome</keyword>
<accession>A0AAD2D3G1</accession>